<dbReference type="Pfam" id="PF01527">
    <property type="entry name" value="HTH_Tnp_1"/>
    <property type="match status" value="1"/>
</dbReference>
<dbReference type="AlphaFoldDB" id="C0GKH5"/>
<dbReference type="EMBL" id="ACJM01000024">
    <property type="protein sequence ID" value="EEG76142.1"/>
    <property type="molecule type" value="Genomic_DNA"/>
</dbReference>
<organism evidence="7 8">
    <name type="scientific">Dethiobacter alkaliphilus AHT 1</name>
    <dbReference type="NCBI Taxonomy" id="555088"/>
    <lineage>
        <taxon>Bacteria</taxon>
        <taxon>Bacillati</taxon>
        <taxon>Bacillota</taxon>
        <taxon>Dethiobacteria</taxon>
        <taxon>Dethiobacterales</taxon>
        <taxon>Dethiobacteraceae</taxon>
        <taxon>Dethiobacter</taxon>
    </lineage>
</organism>
<dbReference type="InterPro" id="IPR009057">
    <property type="entry name" value="Homeodomain-like_sf"/>
</dbReference>
<dbReference type="PANTHER" id="PTHR33215">
    <property type="entry name" value="PROTEIN DISTAL ANTENNA"/>
    <property type="match status" value="1"/>
</dbReference>
<dbReference type="Gene3D" id="1.10.10.60">
    <property type="entry name" value="Homeodomain-like"/>
    <property type="match status" value="1"/>
</dbReference>
<evidence type="ECO:0000256" key="3">
    <source>
        <dbReference type="ARBA" id="ARBA00023015"/>
    </source>
</evidence>
<dbReference type="GO" id="GO:0004803">
    <property type="term" value="F:transposase activity"/>
    <property type="evidence" value="ECO:0007669"/>
    <property type="project" value="InterPro"/>
</dbReference>
<gene>
    <name evidence="7" type="ORF">DealDRAFT_2984</name>
</gene>
<keyword evidence="4" id="KW-0804">Transcription</keyword>
<proteinExistence type="predicted"/>
<evidence type="ECO:0000256" key="4">
    <source>
        <dbReference type="ARBA" id="ARBA00023163"/>
    </source>
</evidence>
<name>C0GKH5_DETAL</name>
<reference evidence="7 8" key="1">
    <citation type="submission" date="2009-02" db="EMBL/GenBank/DDBJ databases">
        <title>Sequencing of the draft genome and assembly of Dethiobacter alkaliphilus AHT 1.</title>
        <authorList>
            <consortium name="US DOE Joint Genome Institute (JGI-PGF)"/>
            <person name="Lucas S."/>
            <person name="Copeland A."/>
            <person name="Lapidus A."/>
            <person name="Glavina del Rio T."/>
            <person name="Dalin E."/>
            <person name="Tice H."/>
            <person name="Bruce D."/>
            <person name="Goodwin L."/>
            <person name="Pitluck S."/>
            <person name="Larimer F."/>
            <person name="Land M.L."/>
            <person name="Hauser L."/>
            <person name="Muyzer G."/>
        </authorList>
    </citation>
    <scope>NUCLEOTIDE SEQUENCE [LARGE SCALE GENOMIC DNA]</scope>
    <source>
        <strain evidence="7 8">AHT 1</strain>
    </source>
</reference>
<dbReference type="PROSITE" id="PS50960">
    <property type="entry name" value="HTH_PSQ"/>
    <property type="match status" value="1"/>
</dbReference>
<feature type="coiled-coil region" evidence="5">
    <location>
        <begin position="59"/>
        <end position="86"/>
    </location>
</feature>
<dbReference type="InterPro" id="IPR002514">
    <property type="entry name" value="Transposase_8"/>
</dbReference>
<evidence type="ECO:0000256" key="2">
    <source>
        <dbReference type="ARBA" id="ARBA00022553"/>
    </source>
</evidence>
<dbReference type="GO" id="GO:0006313">
    <property type="term" value="P:DNA transposition"/>
    <property type="evidence" value="ECO:0007669"/>
    <property type="project" value="InterPro"/>
</dbReference>
<keyword evidence="2" id="KW-0597">Phosphoprotein</keyword>
<evidence type="ECO:0000313" key="7">
    <source>
        <dbReference type="EMBL" id="EEG76142.1"/>
    </source>
</evidence>
<evidence type="ECO:0000256" key="5">
    <source>
        <dbReference type="SAM" id="Coils"/>
    </source>
</evidence>
<feature type="domain" description="HTH psq-type" evidence="6">
    <location>
        <begin position="1"/>
        <end position="51"/>
    </location>
</feature>
<dbReference type="Proteomes" id="UP000006443">
    <property type="component" value="Unassembled WGS sequence"/>
</dbReference>
<keyword evidence="3" id="KW-0805">Transcription regulation</keyword>
<keyword evidence="8" id="KW-1185">Reference proteome</keyword>
<evidence type="ECO:0000313" key="8">
    <source>
        <dbReference type="Proteomes" id="UP000006443"/>
    </source>
</evidence>
<sequence length="97" mass="11084">MSSNANRYSEEFKKDAIKLVQEGGRSVNGVAKDLGINAQTLRNWLKEEKKRQNPESARILELEAQLRAEKRRSGELEEAVDILKKATALFVKDNRKK</sequence>
<dbReference type="PANTHER" id="PTHR33215:SF13">
    <property type="entry name" value="PROTEIN DISTAL ANTENNA"/>
    <property type="match status" value="1"/>
</dbReference>
<dbReference type="SUPFAM" id="SSF46689">
    <property type="entry name" value="Homeodomain-like"/>
    <property type="match status" value="1"/>
</dbReference>
<dbReference type="STRING" id="555088.DealDRAFT_2984"/>
<keyword evidence="1" id="KW-0217">Developmental protein</keyword>
<protein>
    <submittedName>
        <fullName evidence="7">Transposase IS3/IS911 family protein</fullName>
    </submittedName>
</protein>
<dbReference type="InterPro" id="IPR007889">
    <property type="entry name" value="HTH_Psq"/>
</dbReference>
<evidence type="ECO:0000256" key="1">
    <source>
        <dbReference type="ARBA" id="ARBA00022473"/>
    </source>
</evidence>
<dbReference type="GO" id="GO:0003677">
    <property type="term" value="F:DNA binding"/>
    <property type="evidence" value="ECO:0007669"/>
    <property type="project" value="InterPro"/>
</dbReference>
<evidence type="ECO:0000259" key="6">
    <source>
        <dbReference type="PROSITE" id="PS50960"/>
    </source>
</evidence>
<accession>C0GKH5</accession>
<dbReference type="InterPro" id="IPR051839">
    <property type="entry name" value="RD_transcriptional_regulator"/>
</dbReference>
<keyword evidence="5" id="KW-0175">Coiled coil</keyword>
<comment type="caution">
    <text evidence="7">The sequence shown here is derived from an EMBL/GenBank/DDBJ whole genome shotgun (WGS) entry which is preliminary data.</text>
</comment>
<dbReference type="eggNOG" id="COG2963">
    <property type="taxonomic scope" value="Bacteria"/>
</dbReference>